<evidence type="ECO:0000313" key="2">
    <source>
        <dbReference type="EMBL" id="OYE45006.1"/>
    </source>
</evidence>
<accession>A0A7Z1I6T3</accession>
<organism evidence="2 3">
    <name type="scientific">Shigella sonnei</name>
    <dbReference type="NCBI Taxonomy" id="624"/>
    <lineage>
        <taxon>Bacteria</taxon>
        <taxon>Pseudomonadati</taxon>
        <taxon>Pseudomonadota</taxon>
        <taxon>Gammaproteobacteria</taxon>
        <taxon>Enterobacterales</taxon>
        <taxon>Enterobacteriaceae</taxon>
        <taxon>Shigella</taxon>
    </lineage>
</organism>
<protein>
    <submittedName>
        <fullName evidence="2">Uncharacterized protein</fullName>
    </submittedName>
</protein>
<evidence type="ECO:0000313" key="3">
    <source>
        <dbReference type="Proteomes" id="UP000215497"/>
    </source>
</evidence>
<evidence type="ECO:0000256" key="1">
    <source>
        <dbReference type="SAM" id="Phobius"/>
    </source>
</evidence>
<dbReference type="Proteomes" id="UP000215497">
    <property type="component" value="Unassembled WGS sequence"/>
</dbReference>
<reference evidence="2 3" key="1">
    <citation type="submission" date="2017-08" db="EMBL/GenBank/DDBJ databases">
        <authorList>
            <person name="Fouts D."/>
            <person name="Sutton G."/>
            <person name="Nguyen K."/>
            <person name="Thamlikitkul V."/>
        </authorList>
    </citation>
    <scope>NUCLEOTIDE SEQUENCE [LARGE SCALE GENOMIC DNA]</scope>
    <source>
        <strain evidence="2 3">ECCRETH04</strain>
    </source>
</reference>
<keyword evidence="1" id="KW-0472">Membrane</keyword>
<comment type="caution">
    <text evidence="2">The sequence shown here is derived from an EMBL/GenBank/DDBJ whole genome shotgun (WGS) entry which is preliminary data.</text>
</comment>
<keyword evidence="1" id="KW-1133">Transmembrane helix</keyword>
<proteinExistence type="predicted"/>
<feature type="transmembrane region" description="Helical" evidence="1">
    <location>
        <begin position="12"/>
        <end position="33"/>
    </location>
</feature>
<keyword evidence="1" id="KW-0812">Transmembrane</keyword>
<dbReference type="AlphaFoldDB" id="A0A7Z1I6T3"/>
<gene>
    <name evidence="2" type="ORF">CI633_27630</name>
</gene>
<name>A0A7Z1I6T3_SHISO</name>
<dbReference type="EMBL" id="NPZM01000168">
    <property type="protein sequence ID" value="OYE45006.1"/>
    <property type="molecule type" value="Genomic_DNA"/>
</dbReference>
<sequence length="75" mass="8334">MLHVSDGGDRLLQLTDFFITLFFVGDGVITVMIDRPRQADDDADNQSINNRGDSAHCSIPQQANALSWSRRITCP</sequence>